<protein>
    <submittedName>
        <fullName evidence="2">Serine hydrolase</fullName>
    </submittedName>
</protein>
<dbReference type="Proteomes" id="UP001165136">
    <property type="component" value="Unassembled WGS sequence"/>
</dbReference>
<evidence type="ECO:0000313" key="2">
    <source>
        <dbReference type="EMBL" id="GLY70421.1"/>
    </source>
</evidence>
<dbReference type="Gene3D" id="3.40.710.10">
    <property type="entry name" value="DD-peptidase/beta-lactamase superfamily"/>
    <property type="match status" value="1"/>
</dbReference>
<keyword evidence="2" id="KW-0378">Hydrolase</keyword>
<dbReference type="GO" id="GO:0016787">
    <property type="term" value="F:hydrolase activity"/>
    <property type="evidence" value="ECO:0007669"/>
    <property type="project" value="UniProtKB-KW"/>
</dbReference>
<name>A0A9W6R6P3_9PSEU</name>
<dbReference type="Pfam" id="PF00144">
    <property type="entry name" value="Beta-lactamase"/>
    <property type="match status" value="1"/>
</dbReference>
<organism evidence="2 3">
    <name type="scientific">Amycolatopsis taiwanensis</name>
    <dbReference type="NCBI Taxonomy" id="342230"/>
    <lineage>
        <taxon>Bacteria</taxon>
        <taxon>Bacillati</taxon>
        <taxon>Actinomycetota</taxon>
        <taxon>Actinomycetes</taxon>
        <taxon>Pseudonocardiales</taxon>
        <taxon>Pseudonocardiaceae</taxon>
        <taxon>Amycolatopsis</taxon>
    </lineage>
</organism>
<evidence type="ECO:0000313" key="3">
    <source>
        <dbReference type="Proteomes" id="UP001165136"/>
    </source>
</evidence>
<dbReference type="RefSeq" id="WP_285489616.1">
    <property type="nucleotide sequence ID" value="NZ_BSTI01000023.1"/>
</dbReference>
<comment type="caution">
    <text evidence="2">The sequence shown here is derived from an EMBL/GenBank/DDBJ whole genome shotgun (WGS) entry which is preliminary data.</text>
</comment>
<feature type="domain" description="Beta-lactamase-related" evidence="1">
    <location>
        <begin position="12"/>
        <end position="333"/>
    </location>
</feature>
<dbReference type="PANTHER" id="PTHR43283">
    <property type="entry name" value="BETA-LACTAMASE-RELATED"/>
    <property type="match status" value="1"/>
</dbReference>
<reference evidence="2" key="1">
    <citation type="submission" date="2023-03" db="EMBL/GenBank/DDBJ databases">
        <title>Amycolatopsis taiwanensis NBRC 103393.</title>
        <authorList>
            <person name="Ichikawa N."/>
            <person name="Sato H."/>
            <person name="Tonouchi N."/>
        </authorList>
    </citation>
    <scope>NUCLEOTIDE SEQUENCE</scope>
    <source>
        <strain evidence="2">NBRC 103393</strain>
    </source>
</reference>
<sequence length="461" mass="49447">MAKLDEIGAWLQKHLPALIKEHQVPGAAIAVSVGDEVIDYAAGVLNTATGVEATPDSLFQIGSITKVWTATLIMQLVDEGAVDLDAPVRTYVPEFRVADADATEAITVRQLLCHTSGFEGDIFTDTGVGDDCIEKYVPTLAAVPQLFTPGTMFSYNNAGYSVLGRVIEVLRGKPYDQCLRDHLFTPLGLTHAAANPYDAIRYRAALGHLQTKPDSAPEPAPVWSLARSNAAAGSMLAMRPRDLLTFARMHLRNGIGPDGSPVLSPASIAAMRERQADLPYLGMMGDSWGLGWEIFDFPETTVIGHDGGTIGQSSFFRAVPEHDVAVALFTNGGDVMQLYLAIVGKVLAEVANVTLPPLPTPGAATPADVSRYLGTYSSDVADVEISQDDEGRVWMHRRMKGVHAELGHVDEKIELTSLQGDTLITKTPIHGIHMPHAFVGDDGQGHALFLHSGRADKRVGA</sequence>
<keyword evidence="3" id="KW-1185">Reference proteome</keyword>
<dbReference type="SUPFAM" id="SSF56601">
    <property type="entry name" value="beta-lactamase/transpeptidase-like"/>
    <property type="match status" value="1"/>
</dbReference>
<dbReference type="InterPro" id="IPR001466">
    <property type="entry name" value="Beta-lactam-related"/>
</dbReference>
<dbReference type="PANTHER" id="PTHR43283:SF3">
    <property type="entry name" value="BETA-LACTAMASE FAMILY PROTEIN (AFU_ORTHOLOGUE AFUA_5G07500)"/>
    <property type="match status" value="1"/>
</dbReference>
<dbReference type="InterPro" id="IPR050789">
    <property type="entry name" value="Diverse_Enzym_Activities"/>
</dbReference>
<dbReference type="EMBL" id="BSTI01000023">
    <property type="protein sequence ID" value="GLY70421.1"/>
    <property type="molecule type" value="Genomic_DNA"/>
</dbReference>
<accession>A0A9W6R6P3</accession>
<dbReference type="InterPro" id="IPR012338">
    <property type="entry name" value="Beta-lactam/transpept-like"/>
</dbReference>
<proteinExistence type="predicted"/>
<gene>
    <name evidence="2" type="primary">ampC</name>
    <name evidence="2" type="ORF">Atai01_70400</name>
</gene>
<evidence type="ECO:0000259" key="1">
    <source>
        <dbReference type="Pfam" id="PF00144"/>
    </source>
</evidence>
<dbReference type="AlphaFoldDB" id="A0A9W6R6P3"/>